<keyword evidence="10" id="KW-0028">Amino-acid biosynthesis</keyword>
<dbReference type="Gene3D" id="3.30.470.10">
    <property type="match status" value="1"/>
</dbReference>
<evidence type="ECO:0000256" key="5">
    <source>
        <dbReference type="ARBA" id="ARBA00005072"/>
    </source>
</evidence>
<evidence type="ECO:0000256" key="4">
    <source>
        <dbReference type="ARBA" id="ARBA00004931"/>
    </source>
</evidence>
<dbReference type="PROSITE" id="PS00770">
    <property type="entry name" value="AA_TRANSFER_CLASS_4"/>
    <property type="match status" value="1"/>
</dbReference>
<evidence type="ECO:0000256" key="13">
    <source>
        <dbReference type="ARBA" id="ARBA00049229"/>
    </source>
</evidence>
<protein>
    <recommendedName>
        <fullName evidence="8">Probable branched-chain-amino-acid aminotransferase</fullName>
        <ecNumber evidence="7">2.6.1.42</ecNumber>
    </recommendedName>
</protein>
<evidence type="ECO:0000256" key="12">
    <source>
        <dbReference type="ARBA" id="ARBA00048798"/>
    </source>
</evidence>
<evidence type="ECO:0000256" key="7">
    <source>
        <dbReference type="ARBA" id="ARBA00013053"/>
    </source>
</evidence>
<evidence type="ECO:0000313" key="17">
    <source>
        <dbReference type="Proteomes" id="UP000306223"/>
    </source>
</evidence>
<dbReference type="GO" id="GO:0009082">
    <property type="term" value="P:branched-chain amino acid biosynthetic process"/>
    <property type="evidence" value="ECO:0007669"/>
    <property type="project" value="UniProtKB-KW"/>
</dbReference>
<evidence type="ECO:0000313" key="16">
    <source>
        <dbReference type="EMBL" id="TJZ86256.1"/>
    </source>
</evidence>
<evidence type="ECO:0000256" key="10">
    <source>
        <dbReference type="ARBA" id="ARBA00023304"/>
    </source>
</evidence>
<comment type="catalytic activity">
    <reaction evidence="11">
        <text>L-valine + 2-oxoglutarate = 3-methyl-2-oxobutanoate + L-glutamate</text>
        <dbReference type="Rhea" id="RHEA:24813"/>
        <dbReference type="ChEBI" id="CHEBI:11851"/>
        <dbReference type="ChEBI" id="CHEBI:16810"/>
        <dbReference type="ChEBI" id="CHEBI:29985"/>
        <dbReference type="ChEBI" id="CHEBI:57762"/>
        <dbReference type="EC" id="2.6.1.42"/>
    </reaction>
</comment>
<comment type="cofactor">
    <cofactor evidence="1 15">
        <name>pyridoxal 5'-phosphate</name>
        <dbReference type="ChEBI" id="CHEBI:597326"/>
    </cofactor>
</comment>
<evidence type="ECO:0000256" key="1">
    <source>
        <dbReference type="ARBA" id="ARBA00001933"/>
    </source>
</evidence>
<keyword evidence="17" id="KW-1185">Reference proteome</keyword>
<keyword evidence="9 15" id="KW-0663">Pyridoxal phosphate</keyword>
<dbReference type="NCBIfam" id="NF005729">
    <property type="entry name" value="PRK07546.1-3"/>
    <property type="match status" value="1"/>
</dbReference>
<gene>
    <name evidence="16" type="ORF">FA740_05065</name>
</gene>
<dbReference type="AlphaFoldDB" id="A0A4U0QW35"/>
<dbReference type="Gene3D" id="3.20.10.10">
    <property type="entry name" value="D-amino Acid Aminotransferase, subunit A, domain 2"/>
    <property type="match status" value="1"/>
</dbReference>
<dbReference type="InterPro" id="IPR036038">
    <property type="entry name" value="Aminotransferase-like"/>
</dbReference>
<comment type="similarity">
    <text evidence="6 14">Belongs to the class-IV pyridoxal-phosphate-dependent aminotransferase family.</text>
</comment>
<dbReference type="OrthoDB" id="9809239at2"/>
<keyword evidence="10" id="KW-0100">Branched-chain amino acid biosynthesis</keyword>
<dbReference type="SUPFAM" id="SSF56752">
    <property type="entry name" value="D-aminoacid aminotransferase-like PLP-dependent enzymes"/>
    <property type="match status" value="1"/>
</dbReference>
<comment type="pathway">
    <text evidence="5">Amino-acid biosynthesis; L-leucine biosynthesis; L-leucine from 3-methyl-2-oxobutanoate: step 4/4.</text>
</comment>
<dbReference type="Proteomes" id="UP000306223">
    <property type="component" value="Unassembled WGS sequence"/>
</dbReference>
<dbReference type="EC" id="2.6.1.42" evidence="7"/>
<dbReference type="EMBL" id="SUNH01000006">
    <property type="protein sequence ID" value="TJZ86256.1"/>
    <property type="molecule type" value="Genomic_DNA"/>
</dbReference>
<dbReference type="InterPro" id="IPR043131">
    <property type="entry name" value="BCAT-like_N"/>
</dbReference>
<evidence type="ECO:0000256" key="2">
    <source>
        <dbReference type="ARBA" id="ARBA00003109"/>
    </source>
</evidence>
<name>A0A4U0QW35_9RHOB</name>
<comment type="pathway">
    <text evidence="3">Amino-acid biosynthesis; L-isoleucine biosynthesis; L-isoleucine from 2-oxobutanoate: step 4/4.</text>
</comment>
<comment type="caution">
    <text evidence="16">The sequence shown here is derived from an EMBL/GenBank/DDBJ whole genome shotgun (WGS) entry which is preliminary data.</text>
</comment>
<evidence type="ECO:0000256" key="6">
    <source>
        <dbReference type="ARBA" id="ARBA00009320"/>
    </source>
</evidence>
<dbReference type="InterPro" id="IPR043132">
    <property type="entry name" value="BCAT-like_C"/>
</dbReference>
<evidence type="ECO:0000256" key="3">
    <source>
        <dbReference type="ARBA" id="ARBA00004824"/>
    </source>
</evidence>
<sequence length="216" mass="23156">MGGGIVQIRIPGPIPDDLTVFETMRAEADGRIPLWDLHRDRLRRGCAAVGFPLDEGRVWTALAGLPRGQVLRARLAVAADGAVALTHAPLPPNPPRWHVVMSPLRLDPSNLWLGIKSSNRPVYEAARAALPPGADEALLCNHDGALCEGTITNVFLRRGARLVTPALACGLLPGVLRAHLLRDGQAQEAVLSPDDLRQGEAFCGNALRGLIPIRLI</sequence>
<reference evidence="16 17" key="1">
    <citation type="submission" date="2019-04" db="EMBL/GenBank/DDBJ databases">
        <authorList>
            <person name="Li J."/>
        </authorList>
    </citation>
    <scope>NUCLEOTIDE SEQUENCE [LARGE SCALE GENOMIC DNA]</scope>
    <source>
        <strain evidence="16 17">CCTCC AB2016182</strain>
    </source>
</reference>
<organism evidence="16 17">
    <name type="scientific">Paracoccus hibiscisoli</name>
    <dbReference type="NCBI Taxonomy" id="2023261"/>
    <lineage>
        <taxon>Bacteria</taxon>
        <taxon>Pseudomonadati</taxon>
        <taxon>Pseudomonadota</taxon>
        <taxon>Alphaproteobacteria</taxon>
        <taxon>Rhodobacterales</taxon>
        <taxon>Paracoccaceae</taxon>
        <taxon>Paracoccus</taxon>
    </lineage>
</organism>
<comment type="catalytic activity">
    <reaction evidence="13">
        <text>L-leucine + 2-oxoglutarate = 4-methyl-2-oxopentanoate + L-glutamate</text>
        <dbReference type="Rhea" id="RHEA:18321"/>
        <dbReference type="ChEBI" id="CHEBI:16810"/>
        <dbReference type="ChEBI" id="CHEBI:17865"/>
        <dbReference type="ChEBI" id="CHEBI:29985"/>
        <dbReference type="ChEBI" id="CHEBI:57427"/>
        <dbReference type="EC" id="2.6.1.42"/>
    </reaction>
</comment>
<dbReference type="InterPro" id="IPR018300">
    <property type="entry name" value="Aminotrans_IV_CS"/>
</dbReference>
<comment type="catalytic activity">
    <reaction evidence="12">
        <text>L-isoleucine + 2-oxoglutarate = (S)-3-methyl-2-oxopentanoate + L-glutamate</text>
        <dbReference type="Rhea" id="RHEA:24801"/>
        <dbReference type="ChEBI" id="CHEBI:16810"/>
        <dbReference type="ChEBI" id="CHEBI:29985"/>
        <dbReference type="ChEBI" id="CHEBI:35146"/>
        <dbReference type="ChEBI" id="CHEBI:58045"/>
        <dbReference type="EC" id="2.6.1.42"/>
    </reaction>
</comment>
<accession>A0A4U0QW35</accession>
<proteinExistence type="inferred from homology"/>
<dbReference type="PANTHER" id="PTHR42743:SF11">
    <property type="entry name" value="AMINODEOXYCHORISMATE LYASE"/>
    <property type="match status" value="1"/>
</dbReference>
<evidence type="ECO:0000256" key="8">
    <source>
        <dbReference type="ARBA" id="ARBA00014472"/>
    </source>
</evidence>
<evidence type="ECO:0000256" key="15">
    <source>
        <dbReference type="RuleBase" id="RU004516"/>
    </source>
</evidence>
<comment type="function">
    <text evidence="2">Acts on leucine, isoleucine and valine.</text>
</comment>
<evidence type="ECO:0000256" key="14">
    <source>
        <dbReference type="RuleBase" id="RU004106"/>
    </source>
</evidence>
<evidence type="ECO:0000256" key="9">
    <source>
        <dbReference type="ARBA" id="ARBA00022898"/>
    </source>
</evidence>
<evidence type="ECO:0000256" key="11">
    <source>
        <dbReference type="ARBA" id="ARBA00048212"/>
    </source>
</evidence>
<dbReference type="InterPro" id="IPR050571">
    <property type="entry name" value="Class-IV_PLP-Dep_Aminotrnsfr"/>
</dbReference>
<dbReference type="PANTHER" id="PTHR42743">
    <property type="entry name" value="AMINO-ACID AMINOTRANSFERASE"/>
    <property type="match status" value="1"/>
</dbReference>
<comment type="pathway">
    <text evidence="4">Amino-acid biosynthesis; L-valine biosynthesis; L-valine from pyruvate: step 4/4.</text>
</comment>
<dbReference type="Pfam" id="PF01063">
    <property type="entry name" value="Aminotran_4"/>
    <property type="match status" value="1"/>
</dbReference>
<dbReference type="InterPro" id="IPR001544">
    <property type="entry name" value="Aminotrans_IV"/>
</dbReference>
<dbReference type="GO" id="GO:0004084">
    <property type="term" value="F:branched-chain-amino-acid transaminase activity"/>
    <property type="evidence" value="ECO:0007669"/>
    <property type="project" value="UniProtKB-EC"/>
</dbReference>